<evidence type="ECO:0000313" key="3">
    <source>
        <dbReference type="Proteomes" id="UP000010366"/>
    </source>
</evidence>
<sequence length="84" mass="8919">MASKMMSFYSNLTSKLPNFLKKLGTSAVAALTIAEISLISSIPRAQAAYYCQCVDYVKQVSGIANNIVVGIAAMLLAMLEPTNG</sequence>
<dbReference type="EMBL" id="CP003600">
    <property type="protein sequence ID" value="AFY93126.1"/>
    <property type="molecule type" value="Genomic_DNA"/>
</dbReference>
<keyword evidence="1" id="KW-1133">Transmembrane helix</keyword>
<dbReference type="STRING" id="1173020.Cha6605_2027"/>
<feature type="transmembrane region" description="Helical" evidence="1">
    <location>
        <begin position="63"/>
        <end position="79"/>
    </location>
</feature>
<accession>K9UFB3</accession>
<evidence type="ECO:0000313" key="2">
    <source>
        <dbReference type="EMBL" id="AFY93126.1"/>
    </source>
</evidence>
<dbReference type="AlphaFoldDB" id="K9UFB3"/>
<dbReference type="Proteomes" id="UP000010366">
    <property type="component" value="Chromosome"/>
</dbReference>
<organism evidence="2 3">
    <name type="scientific">Chamaesiphon minutus (strain ATCC 27169 / PCC 6605)</name>
    <dbReference type="NCBI Taxonomy" id="1173020"/>
    <lineage>
        <taxon>Bacteria</taxon>
        <taxon>Bacillati</taxon>
        <taxon>Cyanobacteriota</taxon>
        <taxon>Cyanophyceae</taxon>
        <taxon>Gomontiellales</taxon>
        <taxon>Chamaesiphonaceae</taxon>
        <taxon>Chamaesiphon</taxon>
    </lineage>
</organism>
<keyword evidence="1" id="KW-0812">Transmembrane</keyword>
<gene>
    <name evidence="2" type="ORF">Cha6605_2027</name>
</gene>
<dbReference type="KEGG" id="cmp:Cha6605_2027"/>
<proteinExistence type="predicted"/>
<dbReference type="HOGENOM" id="CLU_2521557_0_0_3"/>
<keyword evidence="1" id="KW-0472">Membrane</keyword>
<name>K9UFB3_CHAP6</name>
<keyword evidence="3" id="KW-1185">Reference proteome</keyword>
<reference evidence="2 3" key="1">
    <citation type="submission" date="2012-05" db="EMBL/GenBank/DDBJ databases">
        <title>Finished chromosome of genome of Chamaesiphon sp. PCC 6605.</title>
        <authorList>
            <consortium name="US DOE Joint Genome Institute"/>
            <person name="Gugger M."/>
            <person name="Coursin T."/>
            <person name="Rippka R."/>
            <person name="Tandeau De Marsac N."/>
            <person name="Huntemann M."/>
            <person name="Wei C.-L."/>
            <person name="Han J."/>
            <person name="Detter J.C."/>
            <person name="Han C."/>
            <person name="Tapia R."/>
            <person name="Chen A."/>
            <person name="Kyrpides N."/>
            <person name="Mavromatis K."/>
            <person name="Markowitz V."/>
            <person name="Szeto E."/>
            <person name="Ivanova N."/>
            <person name="Pagani I."/>
            <person name="Pati A."/>
            <person name="Goodwin L."/>
            <person name="Nordberg H.P."/>
            <person name="Cantor M.N."/>
            <person name="Hua S.X."/>
            <person name="Woyke T."/>
            <person name="Kerfeld C.A."/>
        </authorList>
    </citation>
    <scope>NUCLEOTIDE SEQUENCE [LARGE SCALE GENOMIC DNA]</scope>
    <source>
        <strain evidence="3">ATCC 27169 / PCC 6605</strain>
    </source>
</reference>
<evidence type="ECO:0000256" key="1">
    <source>
        <dbReference type="SAM" id="Phobius"/>
    </source>
</evidence>
<protein>
    <submittedName>
        <fullName evidence="2">Uncharacterized protein</fullName>
    </submittedName>
</protein>